<dbReference type="PANTHER" id="PTHR33269">
    <property type="entry name" value="NADH-UBIQUINONE OXIDOREDUCTASE CHAIN 6"/>
    <property type="match status" value="1"/>
</dbReference>
<evidence type="ECO:0000256" key="1">
    <source>
        <dbReference type="ARBA" id="ARBA00005698"/>
    </source>
</evidence>
<dbReference type="EC" id="7.1.1.-" evidence="2"/>
<dbReference type="EMBL" id="WNJL01000037">
    <property type="protein sequence ID" value="NDU43532.1"/>
    <property type="molecule type" value="Genomic_DNA"/>
</dbReference>
<dbReference type="GO" id="GO:0005886">
    <property type="term" value="C:plasma membrane"/>
    <property type="evidence" value="ECO:0007669"/>
    <property type="project" value="UniProtKB-SubCell"/>
</dbReference>
<dbReference type="InterPro" id="IPR042106">
    <property type="entry name" value="Nuo/plastoQ_OxRdtase_6_NuoJ"/>
</dbReference>
<comment type="function">
    <text evidence="2">NDH-1 shuttles electrons from NADH, via FMN and iron-sulfur (Fe-S) centers, to quinones in the respiratory chain. Couples the redox reaction to proton translocation (for every two electrons transferred, four hydrogen ions are translocated across the cytoplasmic membrane), and thus conserves the redox energy in a proton gradient.</text>
</comment>
<dbReference type="GO" id="GO:0048038">
    <property type="term" value="F:quinone binding"/>
    <property type="evidence" value="ECO:0007669"/>
    <property type="project" value="UniProtKB-UniRule"/>
</dbReference>
<keyword evidence="2" id="KW-1133">Transmembrane helix</keyword>
<feature type="transmembrane region" description="Helical" evidence="2">
    <location>
        <begin position="91"/>
        <end position="110"/>
    </location>
</feature>
<dbReference type="RefSeq" id="WP_163098717.1">
    <property type="nucleotide sequence ID" value="NZ_CP127523.1"/>
</dbReference>
<dbReference type="PANTHER" id="PTHR33269:SF17">
    <property type="entry name" value="NADH-UBIQUINONE OXIDOREDUCTASE CHAIN 6"/>
    <property type="match status" value="1"/>
</dbReference>
<proteinExistence type="inferred from homology"/>
<comment type="caution">
    <text evidence="2">Lacks conserved residue(s) required for the propagation of feature annotation.</text>
</comment>
<evidence type="ECO:0000313" key="3">
    <source>
        <dbReference type="EMBL" id="NDU43532.1"/>
    </source>
</evidence>
<keyword evidence="2" id="KW-0472">Membrane</keyword>
<protein>
    <recommendedName>
        <fullName evidence="2">NADH-quinone oxidoreductase subunit J</fullName>
        <ecNumber evidence="2">7.1.1.-</ecNumber>
    </recommendedName>
</protein>
<gene>
    <name evidence="3" type="ORF">GL267_13105</name>
</gene>
<dbReference type="InterPro" id="IPR001457">
    <property type="entry name" value="NADH_UbQ/plastoQ_OxRdtase_su6"/>
</dbReference>
<keyword evidence="2" id="KW-0812">Transmembrane</keyword>
<sequence>MTALLVLLLALIVLMSSAALLVVRSPMHGAVNLGVTLLALGILFLVLGAPFVAALEVVLYVGAILVLFLFAIMLLRTPVQPEPEARWRSGFWWPVILVLLLAAVVILLFTRPPPLLTVIREIGPVIIGRALFGPYMWLTEAVALLLFAVIGAVLAVHRREGHDA</sequence>
<feature type="transmembrane region" description="Helical" evidence="2">
    <location>
        <begin position="57"/>
        <end position="79"/>
    </location>
</feature>
<accession>A0A845U788</accession>
<dbReference type="GO" id="GO:0008137">
    <property type="term" value="F:NADH dehydrogenase (ubiquinone) activity"/>
    <property type="evidence" value="ECO:0007669"/>
    <property type="project" value="UniProtKB-UniRule"/>
</dbReference>
<dbReference type="Gene3D" id="1.20.120.1200">
    <property type="entry name" value="NADH-ubiquinone/plastoquinone oxidoreductase chain 6, subunit NuoJ"/>
    <property type="match status" value="1"/>
</dbReference>
<feature type="transmembrane region" description="Helical" evidence="2">
    <location>
        <begin position="131"/>
        <end position="156"/>
    </location>
</feature>
<evidence type="ECO:0000256" key="2">
    <source>
        <dbReference type="RuleBase" id="RU004429"/>
    </source>
</evidence>
<feature type="transmembrane region" description="Helical" evidence="2">
    <location>
        <begin position="29"/>
        <end position="50"/>
    </location>
</feature>
<comment type="similarity">
    <text evidence="1 2">Belongs to the complex I subunit 6 family.</text>
</comment>
<keyword evidence="2" id="KW-0874">Quinone</keyword>
<comment type="catalytic activity">
    <reaction evidence="2">
        <text>a quinone + NADH + 5 H(+)(in) = a quinol + NAD(+) + 4 H(+)(out)</text>
        <dbReference type="Rhea" id="RHEA:57888"/>
        <dbReference type="ChEBI" id="CHEBI:15378"/>
        <dbReference type="ChEBI" id="CHEBI:24646"/>
        <dbReference type="ChEBI" id="CHEBI:57540"/>
        <dbReference type="ChEBI" id="CHEBI:57945"/>
        <dbReference type="ChEBI" id="CHEBI:132124"/>
    </reaction>
</comment>
<organism evidence="3">
    <name type="scientific">Acidithiobacillus ferrianus</name>
    <dbReference type="NCBI Taxonomy" id="2678518"/>
    <lineage>
        <taxon>Bacteria</taxon>
        <taxon>Pseudomonadati</taxon>
        <taxon>Pseudomonadota</taxon>
        <taxon>Acidithiobacillia</taxon>
        <taxon>Acidithiobacillales</taxon>
        <taxon>Acidithiobacillaceae</taxon>
        <taxon>Acidithiobacillus</taxon>
    </lineage>
</organism>
<dbReference type="AlphaFoldDB" id="A0A845U788"/>
<name>A0A845U788_9PROT</name>
<comment type="subcellular location">
    <subcellularLocation>
        <location evidence="2">Cell membrane</location>
        <topology evidence="2">Multi-pass membrane protein</topology>
    </subcellularLocation>
</comment>
<comment type="caution">
    <text evidence="3">The sequence shown here is derived from an EMBL/GenBank/DDBJ whole genome shotgun (WGS) entry which is preliminary data.</text>
</comment>
<keyword evidence="2" id="KW-0520">NAD</keyword>
<keyword evidence="2" id="KW-1003">Cell membrane</keyword>
<reference evidence="3" key="1">
    <citation type="submission" date="2019-11" db="EMBL/GenBank/DDBJ databases">
        <title>Acidithiobacillus ferrianus sp. nov.: a facultatively anaerobic and extremely acidophilic chemolithoautotroph.</title>
        <authorList>
            <person name="Norris P.R."/>
            <person name="Falagan C."/>
            <person name="Moya-Beltran A."/>
            <person name="Castro M."/>
            <person name="Quatrini R."/>
            <person name="Johnson D.B."/>
        </authorList>
    </citation>
    <scope>NUCLEOTIDE SEQUENCE [LARGE SCALE GENOMIC DNA]</scope>
    <source>
        <strain evidence="3">MG</strain>
    </source>
</reference>
<dbReference type="Pfam" id="PF00499">
    <property type="entry name" value="Oxidored_q3"/>
    <property type="match status" value="1"/>
</dbReference>